<dbReference type="RefSeq" id="WP_027850891.1">
    <property type="nucleotide sequence ID" value="NZ_BSOR01000079.1"/>
</dbReference>
<dbReference type="EMBL" id="BSOR01000079">
    <property type="protein sequence ID" value="GLR65203.1"/>
    <property type="molecule type" value="Genomic_DNA"/>
</dbReference>
<gene>
    <name evidence="1" type="ORF">GCM10007878_26420</name>
</gene>
<dbReference type="Pfam" id="PF09526">
    <property type="entry name" value="DUF2387"/>
    <property type="match status" value="1"/>
</dbReference>
<proteinExistence type="predicted"/>
<comment type="caution">
    <text evidence="1">The sequence shown here is derived from an EMBL/GenBank/DDBJ whole genome shotgun (WGS) entry which is preliminary data.</text>
</comment>
<dbReference type="NCBIfam" id="TIGR02443">
    <property type="entry name" value="YheV family putative zinc ribbon protein"/>
    <property type="match status" value="1"/>
</dbReference>
<organism evidence="1 2">
    <name type="scientific">Marinospirillum insulare</name>
    <dbReference type="NCBI Taxonomy" id="217169"/>
    <lineage>
        <taxon>Bacteria</taxon>
        <taxon>Pseudomonadati</taxon>
        <taxon>Pseudomonadota</taxon>
        <taxon>Gammaproteobacteria</taxon>
        <taxon>Oceanospirillales</taxon>
        <taxon>Oceanospirillaceae</taxon>
        <taxon>Marinospirillum</taxon>
    </lineage>
</organism>
<dbReference type="InterPro" id="IPR012658">
    <property type="entry name" value="YheV"/>
</dbReference>
<evidence type="ECO:0000313" key="2">
    <source>
        <dbReference type="Proteomes" id="UP001156682"/>
    </source>
</evidence>
<evidence type="ECO:0000313" key="1">
    <source>
        <dbReference type="EMBL" id="GLR65203.1"/>
    </source>
</evidence>
<dbReference type="Proteomes" id="UP001156682">
    <property type="component" value="Unassembled WGS sequence"/>
</dbReference>
<keyword evidence="2" id="KW-1185">Reference proteome</keyword>
<reference evidence="2" key="1">
    <citation type="journal article" date="2019" name="Int. J. Syst. Evol. Microbiol.">
        <title>The Global Catalogue of Microorganisms (GCM) 10K type strain sequencing project: providing services to taxonomists for standard genome sequencing and annotation.</title>
        <authorList>
            <consortium name="The Broad Institute Genomics Platform"/>
            <consortium name="The Broad Institute Genome Sequencing Center for Infectious Disease"/>
            <person name="Wu L."/>
            <person name="Ma J."/>
        </authorList>
    </citation>
    <scope>NUCLEOTIDE SEQUENCE [LARGE SCALE GENOMIC DNA]</scope>
    <source>
        <strain evidence="2">NBRC 100033</strain>
    </source>
</reference>
<protein>
    <recommendedName>
        <fullName evidence="3">YheV family metal-binding protein</fullName>
    </recommendedName>
</protein>
<sequence length="75" mass="8569">MTEPVKRFIAGALCPRCNTMDVLKSWQADGFQHRECVNCDFVDAISLEMPEELPTRVNQTEVDPKDEIQVVKFTP</sequence>
<evidence type="ECO:0008006" key="3">
    <source>
        <dbReference type="Google" id="ProtNLM"/>
    </source>
</evidence>
<name>A0ABQ6A1C3_9GAMM</name>
<accession>A0ABQ6A1C3</accession>